<dbReference type="AlphaFoldDB" id="A0A2I2KPV7"/>
<dbReference type="PANTHER" id="PTHR43201:SF5">
    <property type="entry name" value="MEDIUM-CHAIN ACYL-COA LIGASE ACSF2, MITOCHONDRIAL"/>
    <property type="match status" value="1"/>
</dbReference>
<keyword evidence="6" id="KW-1185">Reference proteome</keyword>
<dbReference type="GO" id="GO:0006631">
    <property type="term" value="P:fatty acid metabolic process"/>
    <property type="evidence" value="ECO:0007669"/>
    <property type="project" value="TreeGrafter"/>
</dbReference>
<dbReference type="PANTHER" id="PTHR43201">
    <property type="entry name" value="ACYL-COA SYNTHETASE"/>
    <property type="match status" value="1"/>
</dbReference>
<feature type="domain" description="AMP-dependent synthetase/ligase" evidence="3">
    <location>
        <begin position="37"/>
        <end position="419"/>
    </location>
</feature>
<sequence>MTPMGIPTVSDRYDQLEVERFYASGYWGKETLGDVLARQAGALGGKTFITDGKVSMTYREAHEISLRLAVGLRARGVRAGDRVAVQMPSWAEFAVIVAAIARLGAVAVPIMPIYRRDEVGHVLDDADVKVVFTASTFKGFDHLGMFRNLAAERPALHSIVVLRDDTAALASEDHRPGSGADVLPLSAVSADIEPSLAEARLGSPVGPDDPFVIVYTSGTTARPKGCLHTFNTYASGARALGEAFGYTERDVQFGPSPITHTTGLVTSVLLPLLHGGATHVMPEWEPVRGLAEIARYRCSVTVAATTFLQMALDAYDPDRHDASCLRVWVSAGAPIPRSIVERARTLFPDTRVLSLYGRSENLTTTTCTVDDDPERALTSDGSALPFSEVRIVDLVGEPVPAGTEGDIAYKGPSHMLGYLGRPDDTAALFTPDGFSRSGDLGVMDADGFVRVTGRTKDIVIRGGMNISVREIEDLLAAHPAIHSVAVVAMPDERLGERACCYIVPADPGSPPTLASLKEYLQERGIALQKTPEHLEILEAMPMTATGKIQKHVLRKDIAEKAGRLAGVPAGR</sequence>
<dbReference type="Pfam" id="PF13193">
    <property type="entry name" value="AMP-binding_C"/>
    <property type="match status" value="1"/>
</dbReference>
<comment type="similarity">
    <text evidence="1">Belongs to the ATP-dependent AMP-binding enzyme family.</text>
</comment>
<dbReference type="Pfam" id="PF00501">
    <property type="entry name" value="AMP-binding"/>
    <property type="match status" value="1"/>
</dbReference>
<dbReference type="Gene3D" id="3.30.300.30">
    <property type="match status" value="1"/>
</dbReference>
<evidence type="ECO:0000259" key="3">
    <source>
        <dbReference type="Pfam" id="PF00501"/>
    </source>
</evidence>
<dbReference type="InterPro" id="IPR045851">
    <property type="entry name" value="AMP-bd_C_sf"/>
</dbReference>
<dbReference type="SUPFAM" id="SSF56801">
    <property type="entry name" value="Acetyl-CoA synthetase-like"/>
    <property type="match status" value="1"/>
</dbReference>
<proteinExistence type="inferred from homology"/>
<evidence type="ECO:0000256" key="1">
    <source>
        <dbReference type="ARBA" id="ARBA00006432"/>
    </source>
</evidence>
<evidence type="ECO:0000259" key="4">
    <source>
        <dbReference type="Pfam" id="PF13193"/>
    </source>
</evidence>
<dbReference type="GO" id="GO:0031956">
    <property type="term" value="F:medium-chain fatty acid-CoA ligase activity"/>
    <property type="evidence" value="ECO:0007669"/>
    <property type="project" value="TreeGrafter"/>
</dbReference>
<dbReference type="InterPro" id="IPR000873">
    <property type="entry name" value="AMP-dep_synth/lig_dom"/>
</dbReference>
<dbReference type="Gene3D" id="3.40.50.12780">
    <property type="entry name" value="N-terminal domain of ligase-like"/>
    <property type="match status" value="1"/>
</dbReference>
<protein>
    <submittedName>
        <fullName evidence="5">Cyclohexanecarboxylate-CoA ligase</fullName>
    </submittedName>
</protein>
<gene>
    <name evidence="5" type="ORF">FRACA_20097</name>
</gene>
<evidence type="ECO:0000313" key="6">
    <source>
        <dbReference type="Proteomes" id="UP000234331"/>
    </source>
</evidence>
<dbReference type="Proteomes" id="UP000234331">
    <property type="component" value="Unassembled WGS sequence"/>
</dbReference>
<dbReference type="InterPro" id="IPR042099">
    <property type="entry name" value="ANL_N_sf"/>
</dbReference>
<evidence type="ECO:0000256" key="2">
    <source>
        <dbReference type="ARBA" id="ARBA00022598"/>
    </source>
</evidence>
<dbReference type="InterPro" id="IPR025110">
    <property type="entry name" value="AMP-bd_C"/>
</dbReference>
<accession>A0A2I2KPV7</accession>
<keyword evidence="2 5" id="KW-0436">Ligase</keyword>
<dbReference type="EMBL" id="FZMO01000112">
    <property type="protein sequence ID" value="SNQ47701.1"/>
    <property type="molecule type" value="Genomic_DNA"/>
</dbReference>
<evidence type="ECO:0000313" key="5">
    <source>
        <dbReference type="EMBL" id="SNQ47701.1"/>
    </source>
</evidence>
<organism evidence="5 6">
    <name type="scientific">Frankia canadensis</name>
    <dbReference type="NCBI Taxonomy" id="1836972"/>
    <lineage>
        <taxon>Bacteria</taxon>
        <taxon>Bacillati</taxon>
        <taxon>Actinomycetota</taxon>
        <taxon>Actinomycetes</taxon>
        <taxon>Frankiales</taxon>
        <taxon>Frankiaceae</taxon>
        <taxon>Frankia</taxon>
    </lineage>
</organism>
<reference evidence="5 6" key="1">
    <citation type="submission" date="2017-06" db="EMBL/GenBank/DDBJ databases">
        <authorList>
            <person name="Kim H.J."/>
            <person name="Triplett B.A."/>
        </authorList>
    </citation>
    <scope>NUCLEOTIDE SEQUENCE [LARGE SCALE GENOMIC DNA]</scope>
    <source>
        <strain evidence="5">FRACA_ARgP5</strain>
    </source>
</reference>
<feature type="domain" description="AMP-binding enzyme C-terminal" evidence="4">
    <location>
        <begin position="470"/>
        <end position="547"/>
    </location>
</feature>
<name>A0A2I2KPV7_9ACTN</name>